<organism evidence="11 12">
    <name type="scientific">Gossypium arboreum</name>
    <name type="common">Tree cotton</name>
    <name type="synonym">Gossypium nanking</name>
    <dbReference type="NCBI Taxonomy" id="29729"/>
    <lineage>
        <taxon>Eukaryota</taxon>
        <taxon>Viridiplantae</taxon>
        <taxon>Streptophyta</taxon>
        <taxon>Embryophyta</taxon>
        <taxon>Tracheophyta</taxon>
        <taxon>Spermatophyta</taxon>
        <taxon>Magnoliopsida</taxon>
        <taxon>eudicotyledons</taxon>
        <taxon>Gunneridae</taxon>
        <taxon>Pentapetalae</taxon>
        <taxon>rosids</taxon>
        <taxon>malvids</taxon>
        <taxon>Malvales</taxon>
        <taxon>Malvaceae</taxon>
        <taxon>Malvoideae</taxon>
        <taxon>Gossypium</taxon>
    </lineage>
</organism>
<comment type="similarity">
    <text evidence="3">Belongs to the cytochrome P450 family.</text>
</comment>
<keyword evidence="12" id="KW-1185">Reference proteome</keyword>
<feature type="transmembrane region" description="Helical" evidence="10">
    <location>
        <begin position="996"/>
        <end position="1014"/>
    </location>
</feature>
<keyword evidence="9 10" id="KW-0472">Membrane</keyword>
<feature type="transmembrane region" description="Helical" evidence="10">
    <location>
        <begin position="6"/>
        <end position="24"/>
    </location>
</feature>
<dbReference type="PROSITE" id="PS00086">
    <property type="entry name" value="CYTOCHROME_P450"/>
    <property type="match status" value="3"/>
</dbReference>
<evidence type="ECO:0000256" key="10">
    <source>
        <dbReference type="SAM" id="Phobius"/>
    </source>
</evidence>
<proteinExistence type="inferred from homology"/>
<dbReference type="InterPro" id="IPR002401">
    <property type="entry name" value="Cyt_P450_E_grp-I"/>
</dbReference>
<evidence type="ECO:0000256" key="5">
    <source>
        <dbReference type="ARBA" id="ARBA00022723"/>
    </source>
</evidence>
<evidence type="ECO:0008006" key="13">
    <source>
        <dbReference type="Google" id="ProtNLM"/>
    </source>
</evidence>
<evidence type="ECO:0000256" key="3">
    <source>
        <dbReference type="ARBA" id="ARBA00010617"/>
    </source>
</evidence>
<dbReference type="Gene3D" id="1.10.630.10">
    <property type="entry name" value="Cytochrome P450"/>
    <property type="match status" value="3"/>
</dbReference>
<dbReference type="InterPro" id="IPR017972">
    <property type="entry name" value="Cyt_P450_CS"/>
</dbReference>
<gene>
    <name evidence="11" type="ORF">PVK06_031555</name>
</gene>
<dbReference type="Proteomes" id="UP001358586">
    <property type="component" value="Chromosome 9"/>
</dbReference>
<name>A0ABR0NSE9_GOSAR</name>
<keyword evidence="4" id="KW-0349">Heme</keyword>
<feature type="transmembrane region" description="Helical" evidence="10">
    <location>
        <begin position="1041"/>
        <end position="1059"/>
    </location>
</feature>
<evidence type="ECO:0000256" key="6">
    <source>
        <dbReference type="ARBA" id="ARBA00023002"/>
    </source>
</evidence>
<dbReference type="SUPFAM" id="SSF48264">
    <property type="entry name" value="Cytochrome P450"/>
    <property type="match status" value="3"/>
</dbReference>
<dbReference type="PANTHER" id="PTHR47943:SF8">
    <property type="entry name" value="CYTOCHROME P450"/>
    <property type="match status" value="1"/>
</dbReference>
<evidence type="ECO:0000256" key="8">
    <source>
        <dbReference type="ARBA" id="ARBA00023033"/>
    </source>
</evidence>
<sequence length="1551" mass="176043">MAPTLVLTDFLLLIISTLLLVLLVKSLRNSKSKGKYPPSAPALPIIGHIHLLKSGLPTSFATLARKYGPLMQIRLGAAKFVVVSDAKSAQEILRTFDTDFASKFQPGPTNYHIYEDSSFANAPYGAYWKFMKKLFMTKLLTGSQLQRFTNIGEQETIKLIKSLLNRSKAGEPCDLTAELTEVTHSTIYKMAMGRRYSNNPSQAAEIRKIITVTLKYAAKFHLAEVFGPLQKFDLFGKGKRLNLTLKGYDQLIEQIMKDYQDNDLKYNCENDDEKDVMDILLETYKDADAEVKLTRDQIKNFFMELFMAGVDTTAAVIRWAMEELINHPNIFKILREEIDSIVGNNRLIKESDVPKLPYLQAVAKEILRLHPPSPFLRRLSNKDSKINGFDIQKGTRVFINVYMLMRDPNCYKEPEKFMPERFLGNCTEMKGRDFHYLPFGRGRRGCPGASLAKSLLHATIGALVQCFDWKVKDGEKADTEATGTGYSGAFASPLPITSLHAPYQNFMAPTLSICLTDYFHHLLILIISTLFLLFLVKSFRNFKSKSKYPPTPPAFPIIGHIHLLKSGLPTSFQSLARIYGPIMQIRVGAANFVVASDAKSAQQILRTFDADFASKFQPGPTNYHIYEDSSFVNAPYGAYWRFMKKLCMTKLFTGSQLDRFNGIREQETSKLLKSLLNKSKAGEPCDLAAEVTELTNNMIYRMAMGRRCSNYPNQAAKIRRFITDSMKYAAKFHFGEVFGPLKKFDLFGNGKRLKLTLKGYDQMIEQIMKDYQDNDLETSENDDEKDVMDILLESYKDTNAEVKLTRDQIKNFFMELFMAGVDTTAAAIRWAIAELINHPNIFKILREELDSVVGNNRLIKESDVPKLPYLQAVVKETLRLHPPGPLLRRVPNKDSKINGFDLKKGTRVFINVYMIMRDPNCYKEPEKFMPERFLGNSTEMKGQDFHYLPFGSGRRACPGASHAMFVMHATIGALTQCFNWKVKEAEKVDTEAAGTGYSGAFAVPLLTTLIWTLYKNMQETPVFATCIYFSYCSNMVDSQEYILLFLIWFITIFFLRAILSNSRGKKPHLPPTPRALPVIGHMHLLGPIPHQALNKLSDRFGPLVYFYIGSKPCLLVSSQETAKEVFKNHETTFLNRPKMVNLDYLTYGTADMAMAPYGPLWKYMKKLCMSELLGTRTLDQLLPVRREEMTRFVRLIQDKAKTGEALDVGVELMRLTNNIISRMLLSKRCSDKEDEANEVQTIVKEMNKLGTKFNLSDLLWFCKNLDLQGFRKRLKDVRDRYDILMEKIILEHKEARKKNKSTAADTVKDVLDILIGISEDQNAEMKLTAENVKAFVMNFFGAGTDTSSVTIGWGIAELINHPNVMEKVQTEIDSVVGRNRILEESDISNLPYLQAIVKETLRLHPGGPLVVRESTEDCVIGGYEIPEGTRLFVNVWALGRDPNQWENPLEFLPERFLSEEWRQGKNQFLDVRGQHFNLLPFGSGRRSCPGASLALQVVPTVLGIMVQCFDWKVRDGANGTVNMEEKAGMTLLRAHPLVCHPVTRLSPFPAL</sequence>
<keyword evidence="10" id="KW-1133">Transmembrane helix</keyword>
<evidence type="ECO:0000313" key="11">
    <source>
        <dbReference type="EMBL" id="KAK5803906.1"/>
    </source>
</evidence>
<dbReference type="PRINTS" id="PR00385">
    <property type="entry name" value="P450"/>
</dbReference>
<comment type="cofactor">
    <cofactor evidence="1">
        <name>heme</name>
        <dbReference type="ChEBI" id="CHEBI:30413"/>
    </cofactor>
</comment>
<feature type="transmembrane region" description="Helical" evidence="10">
    <location>
        <begin position="518"/>
        <end position="536"/>
    </location>
</feature>
<accession>A0ABR0NSE9</accession>
<keyword evidence="7" id="KW-0408">Iron</keyword>
<evidence type="ECO:0000256" key="2">
    <source>
        <dbReference type="ARBA" id="ARBA00004370"/>
    </source>
</evidence>
<keyword evidence="10" id="KW-0812">Transmembrane</keyword>
<dbReference type="InterPro" id="IPR001128">
    <property type="entry name" value="Cyt_P450"/>
</dbReference>
<evidence type="ECO:0000256" key="9">
    <source>
        <dbReference type="ARBA" id="ARBA00023136"/>
    </source>
</evidence>
<keyword evidence="8" id="KW-0503">Monooxygenase</keyword>
<evidence type="ECO:0000313" key="12">
    <source>
        <dbReference type="Proteomes" id="UP001358586"/>
    </source>
</evidence>
<reference evidence="11 12" key="1">
    <citation type="submission" date="2023-03" db="EMBL/GenBank/DDBJ databases">
        <title>WGS of Gossypium arboreum.</title>
        <authorList>
            <person name="Yu D."/>
        </authorList>
    </citation>
    <scope>NUCLEOTIDE SEQUENCE [LARGE SCALE GENOMIC DNA]</scope>
    <source>
        <tissue evidence="11">Leaf</tissue>
    </source>
</reference>
<evidence type="ECO:0000256" key="1">
    <source>
        <dbReference type="ARBA" id="ARBA00001971"/>
    </source>
</evidence>
<evidence type="ECO:0000256" key="7">
    <source>
        <dbReference type="ARBA" id="ARBA00023004"/>
    </source>
</evidence>
<keyword evidence="6" id="KW-0560">Oxidoreductase</keyword>
<evidence type="ECO:0000256" key="4">
    <source>
        <dbReference type="ARBA" id="ARBA00022617"/>
    </source>
</evidence>
<dbReference type="PANTHER" id="PTHR47943">
    <property type="entry name" value="CYTOCHROME P450 93A3-LIKE"/>
    <property type="match status" value="1"/>
</dbReference>
<dbReference type="EMBL" id="JARKNE010000009">
    <property type="protein sequence ID" value="KAK5803906.1"/>
    <property type="molecule type" value="Genomic_DNA"/>
</dbReference>
<keyword evidence="5" id="KW-0479">Metal-binding</keyword>
<dbReference type="Pfam" id="PF00067">
    <property type="entry name" value="p450"/>
    <property type="match status" value="3"/>
</dbReference>
<dbReference type="CDD" id="cd20655">
    <property type="entry name" value="CYP93"/>
    <property type="match status" value="1"/>
</dbReference>
<dbReference type="PRINTS" id="PR00463">
    <property type="entry name" value="EP450I"/>
</dbReference>
<comment type="caution">
    <text evidence="11">The sequence shown here is derived from an EMBL/GenBank/DDBJ whole genome shotgun (WGS) entry which is preliminary data.</text>
</comment>
<dbReference type="InterPro" id="IPR036396">
    <property type="entry name" value="Cyt_P450_sf"/>
</dbReference>
<comment type="subcellular location">
    <subcellularLocation>
        <location evidence="2">Membrane</location>
    </subcellularLocation>
</comment>
<protein>
    <recommendedName>
        <fullName evidence="13">3,9-dihydroxypterocarpan 6A-monooxygenase</fullName>
    </recommendedName>
</protein>